<evidence type="ECO:0000313" key="1">
    <source>
        <dbReference type="EMBL" id="XAN06977.1"/>
    </source>
</evidence>
<name>A0ABZ3FQ34_9ACTN</name>
<gene>
    <name evidence="1" type="ORF">AADG42_06570</name>
</gene>
<keyword evidence="2" id="KW-1185">Reference proteome</keyword>
<sequence>MSDFHDLIQLVGANAAQHTRLVAAYEGRSPLSYLSPEARAALGNRLQAINVNVPRLTVDVLGERLRVIGFDQPGIWEDWTFNHMQTMSATAHTEAMLLGECYAVVWAHPDGRPKISIESCTLMAADIDPVSHAVRGAVKRWEDRNGTHAVHYGPESITRYHSAATGAYGGFRAVEVLPNPLGVPPVVRLVNGDRLTSVGISEMTDVLSLTDLLVKLTTDLATASEYAARPRRWASGVELVEDAEGNVINPFPESARMMLAEDVETRFGSLPGSDLGGYENAITVVLKLISAVSGLPERLLGVGSDNPTSADSIRASEASLTAKAEARQRQFGRAWSEVAALVHAVRTGADPLSLDIRPVWADAATRSEAQEADAVVKLYASGLLPQSYALRKLGYSTDEIAEIQAARRADALATAGTDLTGLAL</sequence>
<dbReference type="Pfam" id="PF05133">
    <property type="entry name" value="SPP1_portal"/>
    <property type="match status" value="1"/>
</dbReference>
<dbReference type="Proteomes" id="UP001442841">
    <property type="component" value="Chromosome"/>
</dbReference>
<organism evidence="1 2">
    <name type="scientific">Ammonicoccus fulvus</name>
    <dbReference type="NCBI Taxonomy" id="3138240"/>
    <lineage>
        <taxon>Bacteria</taxon>
        <taxon>Bacillati</taxon>
        <taxon>Actinomycetota</taxon>
        <taxon>Actinomycetes</taxon>
        <taxon>Propionibacteriales</taxon>
        <taxon>Propionibacteriaceae</taxon>
        <taxon>Ammonicoccus</taxon>
    </lineage>
</organism>
<dbReference type="EMBL" id="CP154795">
    <property type="protein sequence ID" value="XAN06977.1"/>
    <property type="molecule type" value="Genomic_DNA"/>
</dbReference>
<dbReference type="RefSeq" id="WP_425308421.1">
    <property type="nucleotide sequence ID" value="NZ_CP154795.1"/>
</dbReference>
<protein>
    <submittedName>
        <fullName evidence="1">Phage portal protein</fullName>
    </submittedName>
</protein>
<dbReference type="InterPro" id="IPR021145">
    <property type="entry name" value="Portal_protein_SPP1_Gp6-like"/>
</dbReference>
<evidence type="ECO:0000313" key="2">
    <source>
        <dbReference type="Proteomes" id="UP001442841"/>
    </source>
</evidence>
<reference evidence="1 2" key="1">
    <citation type="submission" date="2024-04" db="EMBL/GenBank/DDBJ databases">
        <title>Isolation of an actinomycete strain from pig manure.</title>
        <authorList>
            <person name="Gong T."/>
            <person name="Yu Z."/>
            <person name="An M."/>
            <person name="Wei C."/>
            <person name="Yang W."/>
            <person name="Liu L."/>
        </authorList>
    </citation>
    <scope>NUCLEOTIDE SEQUENCE [LARGE SCALE GENOMIC DNA]</scope>
    <source>
        <strain evidence="1 2">ZF39</strain>
    </source>
</reference>
<proteinExistence type="predicted"/>
<accession>A0ABZ3FQ34</accession>